<organism evidence="1 2">
    <name type="scientific">Pseudoxanthomonas helianthi</name>
    <dbReference type="NCBI Taxonomy" id="1453541"/>
    <lineage>
        <taxon>Bacteria</taxon>
        <taxon>Pseudomonadati</taxon>
        <taxon>Pseudomonadota</taxon>
        <taxon>Gammaproteobacteria</taxon>
        <taxon>Lysobacterales</taxon>
        <taxon>Lysobacteraceae</taxon>
        <taxon>Pseudoxanthomonas</taxon>
    </lineage>
</organism>
<feature type="non-terminal residue" evidence="1">
    <location>
        <position position="126"/>
    </location>
</feature>
<dbReference type="AlphaFoldDB" id="A0A940X596"/>
<dbReference type="Proteomes" id="UP000673447">
    <property type="component" value="Unassembled WGS sequence"/>
</dbReference>
<evidence type="ECO:0000313" key="2">
    <source>
        <dbReference type="Proteomes" id="UP000673447"/>
    </source>
</evidence>
<accession>A0A940X596</accession>
<reference evidence="1" key="1">
    <citation type="journal article" date="2016" name="Int. J. Syst. Evol. Microbiol.">
        <title>Pseudoxanthomonas helianthi sp. nov., isolated from roots of Jerusalem artichoke (Helianthus tuberosus).</title>
        <authorList>
            <person name="Kittiwongwattana C."/>
            <person name="Thawai C."/>
        </authorList>
    </citation>
    <scope>NUCLEOTIDE SEQUENCE</scope>
    <source>
        <strain evidence="1">110414</strain>
    </source>
</reference>
<reference evidence="1" key="2">
    <citation type="submission" date="2021-03" db="EMBL/GenBank/DDBJ databases">
        <authorList>
            <person name="Cao W."/>
        </authorList>
    </citation>
    <scope>NUCLEOTIDE SEQUENCE</scope>
    <source>
        <strain evidence="1">110414</strain>
    </source>
</reference>
<proteinExistence type="predicted"/>
<keyword evidence="2" id="KW-1185">Reference proteome</keyword>
<protein>
    <submittedName>
        <fullName evidence="1">Uncharacterized protein</fullName>
    </submittedName>
</protein>
<dbReference type="RefSeq" id="WP_210536466.1">
    <property type="nucleotide sequence ID" value="NZ_JAGKTC010000002.1"/>
</dbReference>
<evidence type="ECO:0000313" key="1">
    <source>
        <dbReference type="EMBL" id="MBP3984598.1"/>
    </source>
</evidence>
<name>A0A940X596_9GAMM</name>
<gene>
    <name evidence="1" type="ORF">J5837_09230</name>
</gene>
<sequence length="126" mass="13202">MAAIVETLQDVCLLAERMPGISILGSDVSTSEARIRVLSSGAEAIGILQWLASSANATIDPCLAPPADTEIEQVIVARVLPRDGLALGELQILGIHIVWHLHKIGAMNGPDANVLLHKWGATPVGA</sequence>
<dbReference type="EMBL" id="JAGKTC010000002">
    <property type="protein sequence ID" value="MBP3984598.1"/>
    <property type="molecule type" value="Genomic_DNA"/>
</dbReference>
<comment type="caution">
    <text evidence="1">The sequence shown here is derived from an EMBL/GenBank/DDBJ whole genome shotgun (WGS) entry which is preliminary data.</text>
</comment>